<comment type="caution">
    <text evidence="8">The sequence shown here is derived from an EMBL/GenBank/DDBJ whole genome shotgun (WGS) entry which is preliminary data.</text>
</comment>
<protein>
    <submittedName>
        <fullName evidence="8">Cytochrome B</fullName>
    </submittedName>
</protein>
<dbReference type="SUPFAM" id="SSF81342">
    <property type="entry name" value="Transmembrane di-heme cytochromes"/>
    <property type="match status" value="1"/>
</dbReference>
<evidence type="ECO:0000313" key="8">
    <source>
        <dbReference type="EMBL" id="MYN44835.1"/>
    </source>
</evidence>
<evidence type="ECO:0000259" key="7">
    <source>
        <dbReference type="Pfam" id="PF01292"/>
    </source>
</evidence>
<feature type="transmembrane region" description="Helical" evidence="6">
    <location>
        <begin position="30"/>
        <end position="46"/>
    </location>
</feature>
<evidence type="ECO:0000256" key="2">
    <source>
        <dbReference type="ARBA" id="ARBA00022475"/>
    </source>
</evidence>
<dbReference type="PANTHER" id="PTHR30485">
    <property type="entry name" value="NI/FE-HYDROGENASE 1 B-TYPE CYTOCHROME SUBUNIT"/>
    <property type="match status" value="1"/>
</dbReference>
<evidence type="ECO:0000256" key="5">
    <source>
        <dbReference type="ARBA" id="ARBA00023136"/>
    </source>
</evidence>
<dbReference type="EMBL" id="WWCL01000001">
    <property type="protein sequence ID" value="MYN44835.1"/>
    <property type="molecule type" value="Genomic_DNA"/>
</dbReference>
<keyword evidence="2" id="KW-1003">Cell membrane</keyword>
<feature type="domain" description="Cytochrome b561 bacterial/Ni-hydrogenase" evidence="7">
    <location>
        <begin position="23"/>
        <end position="184"/>
    </location>
</feature>
<evidence type="ECO:0000256" key="6">
    <source>
        <dbReference type="SAM" id="Phobius"/>
    </source>
</evidence>
<sequence>MQPSERDTTAGLGKQDAAPVLRVWDLPLRLFHWLLALCFSGAYLTAELEDWRVLHVTLGYTVAGLVLFRLLWGIWGTQHARFASFVRGPQAVMAYLRTLLTGRPAHYTGHNPAGAVAIVLMLALALLLTVAGWLLYTERVGEWMEEVHESLANLMLLVVFVHIGAVLLSSRLHGENLVRAMLTGMKAGRPDDASQPPRTLIALLLLAAVLAFWWLQLG</sequence>
<dbReference type="InterPro" id="IPR016174">
    <property type="entry name" value="Di-haem_cyt_TM"/>
</dbReference>
<feature type="transmembrane region" description="Helical" evidence="6">
    <location>
        <begin position="199"/>
        <end position="216"/>
    </location>
</feature>
<keyword evidence="3 6" id="KW-0812">Transmembrane</keyword>
<dbReference type="GO" id="GO:0020037">
    <property type="term" value="F:heme binding"/>
    <property type="evidence" value="ECO:0007669"/>
    <property type="project" value="TreeGrafter"/>
</dbReference>
<organism evidence="8 9">
    <name type="scientific">Duganella fentianensis</name>
    <dbReference type="NCBI Taxonomy" id="2692177"/>
    <lineage>
        <taxon>Bacteria</taxon>
        <taxon>Pseudomonadati</taxon>
        <taxon>Pseudomonadota</taxon>
        <taxon>Betaproteobacteria</taxon>
        <taxon>Burkholderiales</taxon>
        <taxon>Oxalobacteraceae</taxon>
        <taxon>Telluria group</taxon>
        <taxon>Duganella</taxon>
    </lineage>
</organism>
<dbReference type="GO" id="GO:0009055">
    <property type="term" value="F:electron transfer activity"/>
    <property type="evidence" value="ECO:0007669"/>
    <property type="project" value="InterPro"/>
</dbReference>
<dbReference type="InterPro" id="IPR051542">
    <property type="entry name" value="Hydrogenase_cytochrome"/>
</dbReference>
<evidence type="ECO:0000256" key="3">
    <source>
        <dbReference type="ARBA" id="ARBA00022692"/>
    </source>
</evidence>
<dbReference type="GO" id="GO:0005886">
    <property type="term" value="C:plasma membrane"/>
    <property type="evidence" value="ECO:0007669"/>
    <property type="project" value="UniProtKB-SubCell"/>
</dbReference>
<feature type="transmembrane region" description="Helical" evidence="6">
    <location>
        <begin position="151"/>
        <end position="169"/>
    </location>
</feature>
<gene>
    <name evidence="8" type="ORF">GTP23_07080</name>
</gene>
<keyword evidence="4 6" id="KW-1133">Transmembrane helix</keyword>
<dbReference type="InterPro" id="IPR011577">
    <property type="entry name" value="Cyt_b561_bac/Ni-Hgenase"/>
</dbReference>
<feature type="transmembrane region" description="Helical" evidence="6">
    <location>
        <begin position="53"/>
        <end position="75"/>
    </location>
</feature>
<name>A0A845HZ61_9BURK</name>
<keyword evidence="9" id="KW-1185">Reference proteome</keyword>
<evidence type="ECO:0000313" key="9">
    <source>
        <dbReference type="Proteomes" id="UP000444316"/>
    </source>
</evidence>
<dbReference type="PANTHER" id="PTHR30485:SF2">
    <property type="entry name" value="BLL0597 PROTEIN"/>
    <property type="match status" value="1"/>
</dbReference>
<dbReference type="GO" id="GO:0022904">
    <property type="term" value="P:respiratory electron transport chain"/>
    <property type="evidence" value="ECO:0007669"/>
    <property type="project" value="InterPro"/>
</dbReference>
<dbReference type="Proteomes" id="UP000444316">
    <property type="component" value="Unassembled WGS sequence"/>
</dbReference>
<feature type="transmembrane region" description="Helical" evidence="6">
    <location>
        <begin position="112"/>
        <end position="136"/>
    </location>
</feature>
<evidence type="ECO:0000256" key="1">
    <source>
        <dbReference type="ARBA" id="ARBA00004651"/>
    </source>
</evidence>
<dbReference type="RefSeq" id="WP_161034427.1">
    <property type="nucleotide sequence ID" value="NZ_WWCL01000001.1"/>
</dbReference>
<dbReference type="Pfam" id="PF01292">
    <property type="entry name" value="Ni_hydr_CYTB"/>
    <property type="match status" value="1"/>
</dbReference>
<reference evidence="8" key="1">
    <citation type="submission" date="2019-12" db="EMBL/GenBank/DDBJ databases">
        <title>Novel species isolated from a subtropical stream in China.</title>
        <authorList>
            <person name="Lu H."/>
        </authorList>
    </citation>
    <scope>NUCLEOTIDE SEQUENCE [LARGE SCALE GENOMIC DNA]</scope>
    <source>
        <strain evidence="8">FT93W</strain>
    </source>
</reference>
<keyword evidence="5 6" id="KW-0472">Membrane</keyword>
<evidence type="ECO:0000256" key="4">
    <source>
        <dbReference type="ARBA" id="ARBA00022989"/>
    </source>
</evidence>
<comment type="subcellular location">
    <subcellularLocation>
        <location evidence="1">Cell membrane</location>
        <topology evidence="1">Multi-pass membrane protein</topology>
    </subcellularLocation>
</comment>
<dbReference type="Gene3D" id="1.20.950.20">
    <property type="entry name" value="Transmembrane di-heme cytochromes, Chain C"/>
    <property type="match status" value="1"/>
</dbReference>
<dbReference type="AlphaFoldDB" id="A0A845HZ61"/>
<proteinExistence type="predicted"/>
<accession>A0A845HZ61</accession>